<dbReference type="EMBL" id="MEHA01000013">
    <property type="protein sequence ID" value="ODR49358.1"/>
    <property type="molecule type" value="Genomic_DNA"/>
</dbReference>
<organism evidence="2 3">
    <name type="scientific">Eisenbergiella tayi</name>
    <dbReference type="NCBI Taxonomy" id="1432052"/>
    <lineage>
        <taxon>Bacteria</taxon>
        <taxon>Bacillati</taxon>
        <taxon>Bacillota</taxon>
        <taxon>Clostridia</taxon>
        <taxon>Lachnospirales</taxon>
        <taxon>Lachnospiraceae</taxon>
        <taxon>Eisenbergiella</taxon>
    </lineage>
</organism>
<evidence type="ECO:0000313" key="2">
    <source>
        <dbReference type="EMBL" id="ODR49358.1"/>
    </source>
</evidence>
<gene>
    <name evidence="2" type="ORF">BEI59_17905</name>
    <name evidence="1" type="ORF">BEI63_25275</name>
</gene>
<dbReference type="EMBL" id="MEHD01000043">
    <property type="protein sequence ID" value="ODR48175.1"/>
    <property type="molecule type" value="Genomic_DNA"/>
</dbReference>
<evidence type="ECO:0000313" key="3">
    <source>
        <dbReference type="Proteomes" id="UP000094271"/>
    </source>
</evidence>
<reference evidence="1 4" key="1">
    <citation type="submission" date="2016-08" db="EMBL/GenBank/DDBJ databases">
        <title>Characterization of Isolates of Eisenbergiella tayi Derived from Blood Cultures, Using Whole Genome Sequencing.</title>
        <authorList>
            <person name="Bernier A.-M."/>
            <person name="Burdz T."/>
            <person name="Wiebe D."/>
            <person name="Bernard K."/>
        </authorList>
    </citation>
    <scope>NUCLEOTIDE SEQUENCE [LARGE SCALE GENOMIC DNA]</scope>
    <source>
        <strain evidence="1 4">NML120146</strain>
    </source>
</reference>
<comment type="caution">
    <text evidence="2">The sequence shown here is derived from an EMBL/GenBank/DDBJ whole genome shotgun (WGS) entry which is preliminary data.</text>
</comment>
<evidence type="ECO:0000313" key="4">
    <source>
        <dbReference type="Proteomes" id="UP000094869"/>
    </source>
</evidence>
<name>A0A1E3UFL5_9FIRM</name>
<keyword evidence="4" id="KW-1185">Reference proteome</keyword>
<reference evidence="2 3" key="2">
    <citation type="submission" date="2016-08" db="EMBL/GenBank/DDBJ databases">
        <authorList>
            <person name="Seilhamer J.J."/>
        </authorList>
    </citation>
    <scope>NUCLEOTIDE SEQUENCE [LARGE SCALE GENOMIC DNA]</scope>
    <source>
        <strain evidence="2 3">NML150140-1</strain>
    </source>
</reference>
<dbReference type="Proteomes" id="UP000094869">
    <property type="component" value="Unassembled WGS sequence"/>
</dbReference>
<dbReference type="AlphaFoldDB" id="A0A1E3UFL5"/>
<sequence length="59" mass="6888">MVLKNAVPCYFFAGFLRIRQGKRRTEPAEGFLLHYGEQLYRWEKEGFLGGVIQNSYKSS</sequence>
<protein>
    <submittedName>
        <fullName evidence="2">Uncharacterized protein</fullName>
    </submittedName>
</protein>
<proteinExistence type="predicted"/>
<dbReference type="Proteomes" id="UP000094271">
    <property type="component" value="Unassembled WGS sequence"/>
</dbReference>
<accession>A0A1E3UFL5</accession>
<evidence type="ECO:0000313" key="1">
    <source>
        <dbReference type="EMBL" id="ODR48175.1"/>
    </source>
</evidence>